<evidence type="ECO:0000259" key="1">
    <source>
        <dbReference type="PROSITE" id="PS00036"/>
    </source>
</evidence>
<evidence type="ECO:0000313" key="3">
    <source>
        <dbReference type="Proteomes" id="UP001334084"/>
    </source>
</evidence>
<gene>
    <name evidence="2" type="ORF">VNE69_05232</name>
</gene>
<dbReference type="Gene3D" id="1.20.5.170">
    <property type="match status" value="1"/>
</dbReference>
<sequence length="185" mass="22644">MKEHQNTNKKFNAPDQYDNNYYYQERIEPGYGRYPIPNEYMHPVRMNEYLDEEQLKIIWKKEKNRLAAKKSREKKLGHIKDLEKKEYRMGLEINDLKEAIEDYDRVLKNIFDYIRHCIGRKDKKQENLVYLFDCLCRLKKQNGEQSSFLKDINYMFENKLSVKNEDIENLTDNLRDSLNEIFERR</sequence>
<dbReference type="SUPFAM" id="SSF57959">
    <property type="entry name" value="Leucine zipper domain"/>
    <property type="match status" value="1"/>
</dbReference>
<dbReference type="GeneID" id="90541456"/>
<dbReference type="PROSITE" id="PS00036">
    <property type="entry name" value="BZIP_BASIC"/>
    <property type="match status" value="1"/>
</dbReference>
<dbReference type="AlphaFoldDB" id="A0AAX4JCR6"/>
<dbReference type="RefSeq" id="XP_065329788.1">
    <property type="nucleotide sequence ID" value="XM_065473716.1"/>
</dbReference>
<reference evidence="2" key="1">
    <citation type="journal article" date="2024" name="BMC Genomics">
        <title>Functional annotation of a divergent genome using sequence and structure-based similarity.</title>
        <authorList>
            <person name="Svedberg D."/>
            <person name="Winiger R.R."/>
            <person name="Berg A."/>
            <person name="Sharma H."/>
            <person name="Tellgren-Roth C."/>
            <person name="Debrunner-Vossbrinck B.A."/>
            <person name="Vossbrinck C.R."/>
            <person name="Barandun J."/>
        </authorList>
    </citation>
    <scope>NUCLEOTIDE SEQUENCE</scope>
    <source>
        <strain evidence="2">Illinois isolate</strain>
    </source>
</reference>
<dbReference type="InterPro" id="IPR004827">
    <property type="entry name" value="bZIP"/>
</dbReference>
<organism evidence="2 3">
    <name type="scientific">Vairimorpha necatrix</name>
    <dbReference type="NCBI Taxonomy" id="6039"/>
    <lineage>
        <taxon>Eukaryota</taxon>
        <taxon>Fungi</taxon>
        <taxon>Fungi incertae sedis</taxon>
        <taxon>Microsporidia</taxon>
        <taxon>Nosematidae</taxon>
        <taxon>Vairimorpha</taxon>
    </lineage>
</organism>
<name>A0AAX4JCR6_9MICR</name>
<accession>A0AAX4JCR6</accession>
<protein>
    <recommendedName>
        <fullName evidence="1">BZIP domain-containing protein</fullName>
    </recommendedName>
</protein>
<proteinExistence type="predicted"/>
<keyword evidence="3" id="KW-1185">Reference proteome</keyword>
<dbReference type="InterPro" id="IPR046347">
    <property type="entry name" value="bZIP_sf"/>
</dbReference>
<dbReference type="GO" id="GO:0003700">
    <property type="term" value="F:DNA-binding transcription factor activity"/>
    <property type="evidence" value="ECO:0007669"/>
    <property type="project" value="InterPro"/>
</dbReference>
<feature type="domain" description="BZIP" evidence="1">
    <location>
        <begin position="60"/>
        <end position="74"/>
    </location>
</feature>
<dbReference type="EMBL" id="CP142730">
    <property type="protein sequence ID" value="WUR03643.1"/>
    <property type="molecule type" value="Genomic_DNA"/>
</dbReference>
<dbReference type="Pfam" id="PF00170">
    <property type="entry name" value="bZIP_1"/>
    <property type="match status" value="1"/>
</dbReference>
<dbReference type="Proteomes" id="UP001334084">
    <property type="component" value="Chromosome 5"/>
</dbReference>
<dbReference type="SMART" id="SM00338">
    <property type="entry name" value="BRLZ"/>
    <property type="match status" value="1"/>
</dbReference>
<evidence type="ECO:0000313" key="2">
    <source>
        <dbReference type="EMBL" id="WUR03643.1"/>
    </source>
</evidence>
<dbReference type="KEGG" id="vnx:VNE69_05232"/>